<evidence type="ECO:0000256" key="1">
    <source>
        <dbReference type="SAM" id="SignalP"/>
    </source>
</evidence>
<dbReference type="AlphaFoldDB" id="A0A9P8ZV50"/>
<dbReference type="Proteomes" id="UP000758603">
    <property type="component" value="Unassembled WGS sequence"/>
</dbReference>
<comment type="caution">
    <text evidence="2">The sequence shown here is derived from an EMBL/GenBank/DDBJ whole genome shotgun (WGS) entry which is preliminary data.</text>
</comment>
<dbReference type="GeneID" id="70138146"/>
<accession>A0A9P8ZV50</accession>
<proteinExistence type="predicted"/>
<feature type="chain" id="PRO_5040517436" evidence="1">
    <location>
        <begin position="19"/>
        <end position="182"/>
    </location>
</feature>
<keyword evidence="3" id="KW-1185">Reference proteome</keyword>
<protein>
    <submittedName>
        <fullName evidence="2">Uncharacterized protein</fullName>
    </submittedName>
</protein>
<feature type="signal peptide" evidence="1">
    <location>
        <begin position="1"/>
        <end position="18"/>
    </location>
</feature>
<organism evidence="2 3">
    <name type="scientific">Truncatella angustata</name>
    <dbReference type="NCBI Taxonomy" id="152316"/>
    <lineage>
        <taxon>Eukaryota</taxon>
        <taxon>Fungi</taxon>
        <taxon>Dikarya</taxon>
        <taxon>Ascomycota</taxon>
        <taxon>Pezizomycotina</taxon>
        <taxon>Sordariomycetes</taxon>
        <taxon>Xylariomycetidae</taxon>
        <taxon>Amphisphaeriales</taxon>
        <taxon>Sporocadaceae</taxon>
        <taxon>Truncatella</taxon>
    </lineage>
</organism>
<name>A0A9P8ZV50_9PEZI</name>
<gene>
    <name evidence="2" type="ORF">BKA67DRAFT_693816</name>
</gene>
<keyword evidence="1" id="KW-0732">Signal</keyword>
<evidence type="ECO:0000313" key="3">
    <source>
        <dbReference type="Proteomes" id="UP000758603"/>
    </source>
</evidence>
<reference evidence="2" key="1">
    <citation type="journal article" date="2021" name="Nat. Commun.">
        <title>Genetic determinants of endophytism in the Arabidopsis root mycobiome.</title>
        <authorList>
            <person name="Mesny F."/>
            <person name="Miyauchi S."/>
            <person name="Thiergart T."/>
            <person name="Pickel B."/>
            <person name="Atanasova L."/>
            <person name="Karlsson M."/>
            <person name="Huettel B."/>
            <person name="Barry K.W."/>
            <person name="Haridas S."/>
            <person name="Chen C."/>
            <person name="Bauer D."/>
            <person name="Andreopoulos W."/>
            <person name="Pangilinan J."/>
            <person name="LaButti K."/>
            <person name="Riley R."/>
            <person name="Lipzen A."/>
            <person name="Clum A."/>
            <person name="Drula E."/>
            <person name="Henrissat B."/>
            <person name="Kohler A."/>
            <person name="Grigoriev I.V."/>
            <person name="Martin F.M."/>
            <person name="Hacquard S."/>
        </authorList>
    </citation>
    <scope>NUCLEOTIDE SEQUENCE</scope>
    <source>
        <strain evidence="2">MPI-SDFR-AT-0073</strain>
    </source>
</reference>
<dbReference type="EMBL" id="JAGPXC010000007">
    <property type="protein sequence ID" value="KAH6648489.1"/>
    <property type="molecule type" value="Genomic_DNA"/>
</dbReference>
<sequence length="182" mass="18428">MMALKRFILLVLAGAALAQMDGMGMGDSRTGVESTMPISSSAIAETAPMATEAAQSTAVSTPYSNYSSAIVTTNSSLSLTDGDYSSTMAMGPEATPSLLDPLSTTTADYTHMSDMSHATATTTGMTTMSTSVLSMDMPMGTNDMTHGNASATGTIPISGSEISGVSLSLFVASALLGALVLI</sequence>
<dbReference type="RefSeq" id="XP_045954996.1">
    <property type="nucleotide sequence ID" value="XM_046109255.1"/>
</dbReference>
<evidence type="ECO:0000313" key="2">
    <source>
        <dbReference type="EMBL" id="KAH6648489.1"/>
    </source>
</evidence>